<keyword evidence="11" id="KW-0411">Iron-sulfur</keyword>
<keyword evidence="13" id="KW-0326">Glycosidase</keyword>
<dbReference type="InterPro" id="IPR003265">
    <property type="entry name" value="HhH-GPD_domain"/>
</dbReference>
<gene>
    <name evidence="16" type="ORF">Q6348_04560</name>
</gene>
<dbReference type="EC" id="3.2.2.31" evidence="4"/>
<evidence type="ECO:0000256" key="1">
    <source>
        <dbReference type="ARBA" id="ARBA00000843"/>
    </source>
</evidence>
<dbReference type="Proteomes" id="UP001232536">
    <property type="component" value="Unassembled WGS sequence"/>
</dbReference>
<dbReference type="InterPro" id="IPR003651">
    <property type="entry name" value="Endonuclease3_FeS-loop_motif"/>
</dbReference>
<keyword evidence="10" id="KW-0408">Iron</keyword>
<dbReference type="Gene3D" id="1.10.340.30">
    <property type="entry name" value="Hypothetical protein, domain 2"/>
    <property type="match status" value="1"/>
</dbReference>
<proteinExistence type="inferred from homology"/>
<dbReference type="InterPro" id="IPR011257">
    <property type="entry name" value="DNA_glycosylase"/>
</dbReference>
<evidence type="ECO:0000259" key="15">
    <source>
        <dbReference type="SMART" id="SM00478"/>
    </source>
</evidence>
<reference evidence="16 17" key="1">
    <citation type="submission" date="2023-07" db="EMBL/GenBank/DDBJ databases">
        <title>Description of novel actinomycetes strains, isolated from tidal flat sediment.</title>
        <authorList>
            <person name="Lu C."/>
        </authorList>
    </citation>
    <scope>NUCLEOTIDE SEQUENCE [LARGE SCALE GENOMIC DNA]</scope>
    <source>
        <strain evidence="16 17">SYSU T00b441</strain>
    </source>
</reference>
<evidence type="ECO:0000256" key="10">
    <source>
        <dbReference type="ARBA" id="ARBA00023004"/>
    </source>
</evidence>
<evidence type="ECO:0000256" key="11">
    <source>
        <dbReference type="ARBA" id="ARBA00023014"/>
    </source>
</evidence>
<dbReference type="InterPro" id="IPR044298">
    <property type="entry name" value="MIG/MutY"/>
</dbReference>
<comment type="caution">
    <text evidence="16">The sequence shown here is derived from an EMBL/GenBank/DDBJ whole genome shotgun (WGS) entry which is preliminary data.</text>
</comment>
<dbReference type="Pfam" id="PF10576">
    <property type="entry name" value="EndIII_4Fe-2S"/>
    <property type="match status" value="1"/>
</dbReference>
<dbReference type="InterPro" id="IPR004036">
    <property type="entry name" value="Endonuclease-III-like_CS2"/>
</dbReference>
<dbReference type="Pfam" id="PF00730">
    <property type="entry name" value="HhH-GPD"/>
    <property type="match status" value="1"/>
</dbReference>
<accession>A0ABT9D888</accession>
<evidence type="ECO:0000256" key="14">
    <source>
        <dbReference type="SAM" id="MobiDB-lite"/>
    </source>
</evidence>
<sequence length="312" mass="33506">MPHPLVPPILHWFDAHRRDLPWRAADRTPWSVLVSEVMLQQTPVVRVLPVWRAWQERWPGPAELAGAGHDEVLRAWGRLGYPRRALRLHDCALTVVERHGGVLPADEAGLRSLPGIGEYTAAAVVAFAHGRRSVVLDTNVRRVLARALDGAALPTAHLTAGERTRAAAVVPPDDASAARWNAAVMELGALVCTARAPACTSCPVADRCAWLAEGRPPDALAQRRRRQGWHGTDRQARGAVMALLREAVGGGTVEAAAVEAACPDADQRERVLAGLLADHLVERNGDGLRLPRGPHLQGARTAAPTPPAAAPR</sequence>
<dbReference type="EMBL" id="JAUQYP010000001">
    <property type="protein sequence ID" value="MDO8106464.1"/>
    <property type="molecule type" value="Genomic_DNA"/>
</dbReference>
<comment type="catalytic activity">
    <reaction evidence="1">
        <text>Hydrolyzes free adenine bases from 7,8-dihydro-8-oxoguanine:adenine mismatched double-stranded DNA, leaving an apurinic site.</text>
        <dbReference type="EC" id="3.2.2.31"/>
    </reaction>
</comment>
<keyword evidence="6" id="KW-0004">4Fe-4S</keyword>
<evidence type="ECO:0000256" key="8">
    <source>
        <dbReference type="ARBA" id="ARBA00022763"/>
    </source>
</evidence>
<keyword evidence="7" id="KW-0479">Metal-binding</keyword>
<evidence type="ECO:0000256" key="7">
    <source>
        <dbReference type="ARBA" id="ARBA00022723"/>
    </source>
</evidence>
<dbReference type="SMART" id="SM00525">
    <property type="entry name" value="FES"/>
    <property type="match status" value="1"/>
</dbReference>
<evidence type="ECO:0000256" key="13">
    <source>
        <dbReference type="ARBA" id="ARBA00023295"/>
    </source>
</evidence>
<dbReference type="PANTHER" id="PTHR42944">
    <property type="entry name" value="ADENINE DNA GLYCOSYLASE"/>
    <property type="match status" value="1"/>
</dbReference>
<evidence type="ECO:0000256" key="3">
    <source>
        <dbReference type="ARBA" id="ARBA00008343"/>
    </source>
</evidence>
<dbReference type="InterPro" id="IPR023170">
    <property type="entry name" value="HhH_base_excis_C"/>
</dbReference>
<evidence type="ECO:0000256" key="12">
    <source>
        <dbReference type="ARBA" id="ARBA00023204"/>
    </source>
</evidence>
<evidence type="ECO:0000256" key="9">
    <source>
        <dbReference type="ARBA" id="ARBA00022801"/>
    </source>
</evidence>
<protein>
    <recommendedName>
        <fullName evidence="5">Adenine DNA glycosylase</fullName>
        <ecNumber evidence="4">3.2.2.31</ecNumber>
    </recommendedName>
</protein>
<feature type="region of interest" description="Disordered" evidence="14">
    <location>
        <begin position="286"/>
        <end position="312"/>
    </location>
</feature>
<keyword evidence="9" id="KW-0378">Hydrolase</keyword>
<dbReference type="SMART" id="SM00478">
    <property type="entry name" value="ENDO3c"/>
    <property type="match status" value="1"/>
</dbReference>
<evidence type="ECO:0000256" key="6">
    <source>
        <dbReference type="ARBA" id="ARBA00022485"/>
    </source>
</evidence>
<dbReference type="InterPro" id="IPR000445">
    <property type="entry name" value="HhH_motif"/>
</dbReference>
<dbReference type="PANTHER" id="PTHR42944:SF1">
    <property type="entry name" value="ADENINE DNA GLYCOSYLASE"/>
    <property type="match status" value="1"/>
</dbReference>
<dbReference type="Gene3D" id="1.10.1670.10">
    <property type="entry name" value="Helix-hairpin-Helix base-excision DNA repair enzymes (C-terminal)"/>
    <property type="match status" value="1"/>
</dbReference>
<dbReference type="CDD" id="cd00056">
    <property type="entry name" value="ENDO3c"/>
    <property type="match status" value="1"/>
</dbReference>
<keyword evidence="17" id="KW-1185">Reference proteome</keyword>
<evidence type="ECO:0000256" key="2">
    <source>
        <dbReference type="ARBA" id="ARBA00001966"/>
    </source>
</evidence>
<comment type="similarity">
    <text evidence="3">Belongs to the Nth/MutY family.</text>
</comment>
<evidence type="ECO:0000256" key="5">
    <source>
        <dbReference type="ARBA" id="ARBA00022023"/>
    </source>
</evidence>
<dbReference type="SUPFAM" id="SSF48150">
    <property type="entry name" value="DNA-glycosylase"/>
    <property type="match status" value="1"/>
</dbReference>
<evidence type="ECO:0000313" key="17">
    <source>
        <dbReference type="Proteomes" id="UP001232536"/>
    </source>
</evidence>
<organism evidence="16 17">
    <name type="scientific">Actinotalea lenta</name>
    <dbReference type="NCBI Taxonomy" id="3064654"/>
    <lineage>
        <taxon>Bacteria</taxon>
        <taxon>Bacillati</taxon>
        <taxon>Actinomycetota</taxon>
        <taxon>Actinomycetes</taxon>
        <taxon>Micrococcales</taxon>
        <taxon>Cellulomonadaceae</taxon>
        <taxon>Actinotalea</taxon>
    </lineage>
</organism>
<feature type="domain" description="HhH-GPD" evidence="15">
    <location>
        <begin position="38"/>
        <end position="190"/>
    </location>
</feature>
<dbReference type="Pfam" id="PF00633">
    <property type="entry name" value="HHH"/>
    <property type="match status" value="1"/>
</dbReference>
<keyword evidence="8" id="KW-0227">DNA damage</keyword>
<dbReference type="PROSITE" id="PS01155">
    <property type="entry name" value="ENDONUCLEASE_III_2"/>
    <property type="match status" value="1"/>
</dbReference>
<comment type="cofactor">
    <cofactor evidence="2">
        <name>[4Fe-4S] cluster</name>
        <dbReference type="ChEBI" id="CHEBI:49883"/>
    </cofactor>
</comment>
<keyword evidence="12" id="KW-0234">DNA repair</keyword>
<evidence type="ECO:0000256" key="4">
    <source>
        <dbReference type="ARBA" id="ARBA00012045"/>
    </source>
</evidence>
<evidence type="ECO:0000313" key="16">
    <source>
        <dbReference type="EMBL" id="MDO8106464.1"/>
    </source>
</evidence>
<name>A0ABT9D888_9CELL</name>
<dbReference type="RefSeq" id="WP_304600121.1">
    <property type="nucleotide sequence ID" value="NZ_JAUQYP010000001.1"/>
</dbReference>